<sequence length="358" mass="40769">MFVYAQFTPDSEPEDTSLNAALGTASTPKNVNKDAPPIPPPTEVVALRIYPIKSCRGFEVDGTRLQKTGLLLDRNWMFIDKAKGVFMTIRQDSRMTLIDTAAVEEGKDVLLYVSVHGKPDTTVKVPAFPTDAWLKQNTKLTTVEIWETETDAWEYPEHINKPFSEFFGKDVALVYKGPSVRPMGVNGKKELYGKETSFNFADVMSYQVASQASIRDLNRRLKLKGDDALTIERFRPNIIVRGRDDKPWEEDTWKRIRISTRIDEEEMLYRIDMDVVARCARCQVPNTDPDTGVPDKDQPWTELMKFRRVDKGGAAKWKPCFGMLCIPKNEGYVHVGATVEVLETTDKHCYNTARFEDL</sequence>
<gene>
    <name evidence="3" type="ORF">K431DRAFT_322211</name>
</gene>
<dbReference type="SUPFAM" id="SSF141673">
    <property type="entry name" value="MOSC N-terminal domain-like"/>
    <property type="match status" value="1"/>
</dbReference>
<evidence type="ECO:0000259" key="2">
    <source>
        <dbReference type="PROSITE" id="PS51340"/>
    </source>
</evidence>
<protein>
    <recommendedName>
        <fullName evidence="2">MOSC domain-containing protein</fullName>
    </recommendedName>
</protein>
<feature type="compositionally biased region" description="Polar residues" evidence="1">
    <location>
        <begin position="16"/>
        <end position="30"/>
    </location>
</feature>
<dbReference type="PROSITE" id="PS51340">
    <property type="entry name" value="MOSC"/>
    <property type="match status" value="1"/>
</dbReference>
<evidence type="ECO:0000313" key="4">
    <source>
        <dbReference type="Proteomes" id="UP000799441"/>
    </source>
</evidence>
<dbReference type="SUPFAM" id="SSF50800">
    <property type="entry name" value="PK beta-barrel domain-like"/>
    <property type="match status" value="1"/>
</dbReference>
<dbReference type="EMBL" id="MU003820">
    <property type="protein sequence ID" value="KAF2718761.1"/>
    <property type="molecule type" value="Genomic_DNA"/>
</dbReference>
<dbReference type="GO" id="GO:0030151">
    <property type="term" value="F:molybdenum ion binding"/>
    <property type="evidence" value="ECO:0007669"/>
    <property type="project" value="InterPro"/>
</dbReference>
<dbReference type="InterPro" id="IPR005303">
    <property type="entry name" value="MOCOS_middle"/>
</dbReference>
<evidence type="ECO:0000313" key="3">
    <source>
        <dbReference type="EMBL" id="KAF2718761.1"/>
    </source>
</evidence>
<dbReference type="InterPro" id="IPR011037">
    <property type="entry name" value="Pyrv_Knase-like_insert_dom_sf"/>
</dbReference>
<dbReference type="Pfam" id="PF03473">
    <property type="entry name" value="MOSC"/>
    <property type="match status" value="1"/>
</dbReference>
<dbReference type="GO" id="GO:0003824">
    <property type="term" value="F:catalytic activity"/>
    <property type="evidence" value="ECO:0007669"/>
    <property type="project" value="InterPro"/>
</dbReference>
<dbReference type="AlphaFoldDB" id="A0A9P4Q5E1"/>
<organism evidence="3 4">
    <name type="scientific">Polychaeton citri CBS 116435</name>
    <dbReference type="NCBI Taxonomy" id="1314669"/>
    <lineage>
        <taxon>Eukaryota</taxon>
        <taxon>Fungi</taxon>
        <taxon>Dikarya</taxon>
        <taxon>Ascomycota</taxon>
        <taxon>Pezizomycotina</taxon>
        <taxon>Dothideomycetes</taxon>
        <taxon>Dothideomycetidae</taxon>
        <taxon>Capnodiales</taxon>
        <taxon>Capnodiaceae</taxon>
        <taxon>Polychaeton</taxon>
    </lineage>
</organism>
<keyword evidence="4" id="KW-1185">Reference proteome</keyword>
<name>A0A9P4Q5E1_9PEZI</name>
<dbReference type="Proteomes" id="UP000799441">
    <property type="component" value="Unassembled WGS sequence"/>
</dbReference>
<feature type="domain" description="MOSC" evidence="2">
    <location>
        <begin position="177"/>
        <end position="342"/>
    </location>
</feature>
<dbReference type="GO" id="GO:0030170">
    <property type="term" value="F:pyridoxal phosphate binding"/>
    <property type="evidence" value="ECO:0007669"/>
    <property type="project" value="InterPro"/>
</dbReference>
<reference evidence="3" key="1">
    <citation type="journal article" date="2020" name="Stud. Mycol.">
        <title>101 Dothideomycetes genomes: a test case for predicting lifestyles and emergence of pathogens.</title>
        <authorList>
            <person name="Haridas S."/>
            <person name="Albert R."/>
            <person name="Binder M."/>
            <person name="Bloem J."/>
            <person name="Labutti K."/>
            <person name="Salamov A."/>
            <person name="Andreopoulos B."/>
            <person name="Baker S."/>
            <person name="Barry K."/>
            <person name="Bills G."/>
            <person name="Bluhm B."/>
            <person name="Cannon C."/>
            <person name="Castanera R."/>
            <person name="Culley D."/>
            <person name="Daum C."/>
            <person name="Ezra D."/>
            <person name="Gonzalez J."/>
            <person name="Henrissat B."/>
            <person name="Kuo A."/>
            <person name="Liang C."/>
            <person name="Lipzen A."/>
            <person name="Lutzoni F."/>
            <person name="Magnuson J."/>
            <person name="Mondo S."/>
            <person name="Nolan M."/>
            <person name="Ohm R."/>
            <person name="Pangilinan J."/>
            <person name="Park H.-J."/>
            <person name="Ramirez L."/>
            <person name="Alfaro M."/>
            <person name="Sun H."/>
            <person name="Tritt A."/>
            <person name="Yoshinaga Y."/>
            <person name="Zwiers L.-H."/>
            <person name="Turgeon B."/>
            <person name="Goodwin S."/>
            <person name="Spatafora J."/>
            <person name="Crous P."/>
            <person name="Grigoriev I."/>
        </authorList>
    </citation>
    <scope>NUCLEOTIDE SEQUENCE</scope>
    <source>
        <strain evidence="3">CBS 116435</strain>
    </source>
</reference>
<dbReference type="PANTHER" id="PTHR14237:SF19">
    <property type="entry name" value="MITOCHONDRIAL AMIDOXIME REDUCING COMPONENT 1"/>
    <property type="match status" value="1"/>
</dbReference>
<accession>A0A9P4Q5E1</accession>
<evidence type="ECO:0000256" key="1">
    <source>
        <dbReference type="SAM" id="MobiDB-lite"/>
    </source>
</evidence>
<dbReference type="OrthoDB" id="17255at2759"/>
<feature type="region of interest" description="Disordered" evidence="1">
    <location>
        <begin position="6"/>
        <end position="38"/>
    </location>
</feature>
<proteinExistence type="predicted"/>
<comment type="caution">
    <text evidence="3">The sequence shown here is derived from an EMBL/GenBank/DDBJ whole genome shotgun (WGS) entry which is preliminary data.</text>
</comment>
<dbReference type="InterPro" id="IPR005302">
    <property type="entry name" value="MoCF_Sase_C"/>
</dbReference>
<dbReference type="Pfam" id="PF03476">
    <property type="entry name" value="MOSC_N"/>
    <property type="match status" value="1"/>
</dbReference>
<dbReference type="PANTHER" id="PTHR14237">
    <property type="entry name" value="MOLYBDOPTERIN COFACTOR SULFURASE MOSC"/>
    <property type="match status" value="1"/>
</dbReference>